<evidence type="ECO:0000256" key="1">
    <source>
        <dbReference type="SAM" id="MobiDB-lite"/>
    </source>
</evidence>
<protein>
    <submittedName>
        <fullName evidence="2">Uncharacterized protein</fullName>
    </submittedName>
</protein>
<accession>A0A834HIW2</accession>
<evidence type="ECO:0000313" key="2">
    <source>
        <dbReference type="EMBL" id="KAF7154628.1"/>
    </source>
</evidence>
<keyword evidence="3" id="KW-1185">Reference proteome</keyword>
<sequence length="80" mass="8395">MPPIISRRATSSGNQGDGIDGSFSVGVSATKSMVAFRSASPSSSHCCCYQHRYSGDVDVAYKDRDASDEDGDVEDVDGDA</sequence>
<feature type="region of interest" description="Disordered" evidence="1">
    <location>
        <begin position="61"/>
        <end position="80"/>
    </location>
</feature>
<dbReference type="Proteomes" id="UP000626092">
    <property type="component" value="Unassembled WGS sequence"/>
</dbReference>
<name>A0A834HIW2_RHOSS</name>
<proteinExistence type="predicted"/>
<comment type="caution">
    <text evidence="2">The sequence shown here is derived from an EMBL/GenBank/DDBJ whole genome shotgun (WGS) entry which is preliminary data.</text>
</comment>
<dbReference type="OrthoDB" id="10508028at2759"/>
<evidence type="ECO:0000313" key="3">
    <source>
        <dbReference type="Proteomes" id="UP000626092"/>
    </source>
</evidence>
<gene>
    <name evidence="2" type="ORF">RHSIM_Rhsim01G0080700</name>
</gene>
<organism evidence="2 3">
    <name type="scientific">Rhododendron simsii</name>
    <name type="common">Sims's rhododendron</name>
    <dbReference type="NCBI Taxonomy" id="118357"/>
    <lineage>
        <taxon>Eukaryota</taxon>
        <taxon>Viridiplantae</taxon>
        <taxon>Streptophyta</taxon>
        <taxon>Embryophyta</taxon>
        <taxon>Tracheophyta</taxon>
        <taxon>Spermatophyta</taxon>
        <taxon>Magnoliopsida</taxon>
        <taxon>eudicotyledons</taxon>
        <taxon>Gunneridae</taxon>
        <taxon>Pentapetalae</taxon>
        <taxon>asterids</taxon>
        <taxon>Ericales</taxon>
        <taxon>Ericaceae</taxon>
        <taxon>Ericoideae</taxon>
        <taxon>Rhodoreae</taxon>
        <taxon>Rhododendron</taxon>
    </lineage>
</organism>
<dbReference type="EMBL" id="WJXA01000001">
    <property type="protein sequence ID" value="KAF7154628.1"/>
    <property type="molecule type" value="Genomic_DNA"/>
</dbReference>
<feature type="region of interest" description="Disordered" evidence="1">
    <location>
        <begin position="1"/>
        <end position="23"/>
    </location>
</feature>
<dbReference type="AlphaFoldDB" id="A0A834HIW2"/>
<reference evidence="2" key="1">
    <citation type="submission" date="2019-11" db="EMBL/GenBank/DDBJ databases">
        <authorList>
            <person name="Liu Y."/>
            <person name="Hou J."/>
            <person name="Li T.-Q."/>
            <person name="Guan C.-H."/>
            <person name="Wu X."/>
            <person name="Wu H.-Z."/>
            <person name="Ling F."/>
            <person name="Zhang R."/>
            <person name="Shi X.-G."/>
            <person name="Ren J.-P."/>
            <person name="Chen E.-F."/>
            <person name="Sun J.-M."/>
        </authorList>
    </citation>
    <scope>NUCLEOTIDE SEQUENCE</scope>
    <source>
        <strain evidence="2">Adult_tree_wgs_1</strain>
        <tissue evidence="2">Leaves</tissue>
    </source>
</reference>
<feature type="compositionally biased region" description="Acidic residues" evidence="1">
    <location>
        <begin position="66"/>
        <end position="80"/>
    </location>
</feature>